<dbReference type="FunFam" id="3.90.226.10:FF:000009">
    <property type="entry name" value="Carnitinyl-CoA dehydratase"/>
    <property type="match status" value="1"/>
</dbReference>
<evidence type="ECO:0000256" key="1">
    <source>
        <dbReference type="ARBA" id="ARBA00005254"/>
    </source>
</evidence>
<dbReference type="InterPro" id="IPR018376">
    <property type="entry name" value="Enoyl-CoA_hyd/isom_CS"/>
</dbReference>
<dbReference type="CDD" id="cd06558">
    <property type="entry name" value="crotonase-like"/>
    <property type="match status" value="1"/>
</dbReference>
<dbReference type="PANTHER" id="PTHR11941:SF54">
    <property type="entry name" value="ENOYL-COA HYDRATASE, MITOCHONDRIAL"/>
    <property type="match status" value="1"/>
</dbReference>
<dbReference type="Gene3D" id="1.10.12.10">
    <property type="entry name" value="Lyase 2-enoyl-coa Hydratase, Chain A, domain 2"/>
    <property type="match status" value="1"/>
</dbReference>
<comment type="caution">
    <text evidence="4">The sequence shown here is derived from an EMBL/GenBank/DDBJ whole genome shotgun (WGS) entry which is preliminary data.</text>
</comment>
<dbReference type="EMBL" id="VSIV01000053">
    <property type="protein sequence ID" value="TYB34729.1"/>
    <property type="molecule type" value="Genomic_DNA"/>
</dbReference>
<dbReference type="Gene3D" id="3.90.226.10">
    <property type="entry name" value="2-enoyl-CoA Hydratase, Chain A, domain 1"/>
    <property type="match status" value="1"/>
</dbReference>
<keyword evidence="2" id="KW-0456">Lyase</keyword>
<dbReference type="PROSITE" id="PS00166">
    <property type="entry name" value="ENOYL_COA_HYDRATASE"/>
    <property type="match status" value="1"/>
</dbReference>
<dbReference type="RefSeq" id="WP_303700252.1">
    <property type="nucleotide sequence ID" value="NZ_VSIV01000053.1"/>
</dbReference>
<comment type="similarity">
    <text evidence="1 3">Belongs to the enoyl-CoA hydratase/isomerase family.</text>
</comment>
<dbReference type="InterPro" id="IPR029045">
    <property type="entry name" value="ClpP/crotonase-like_dom_sf"/>
</dbReference>
<dbReference type="Pfam" id="PF00378">
    <property type="entry name" value="ECH_1"/>
    <property type="match status" value="1"/>
</dbReference>
<dbReference type="InterPro" id="IPR001753">
    <property type="entry name" value="Enoyl-CoA_hydra/iso"/>
</dbReference>
<keyword evidence="4" id="KW-0413">Isomerase</keyword>
<dbReference type="GO" id="GO:0016853">
    <property type="term" value="F:isomerase activity"/>
    <property type="evidence" value="ECO:0007669"/>
    <property type="project" value="UniProtKB-KW"/>
</dbReference>
<dbReference type="GO" id="GO:0006635">
    <property type="term" value="P:fatty acid beta-oxidation"/>
    <property type="evidence" value="ECO:0007669"/>
    <property type="project" value="TreeGrafter"/>
</dbReference>
<dbReference type="GO" id="GO:0016836">
    <property type="term" value="F:hydro-lyase activity"/>
    <property type="evidence" value="ECO:0007669"/>
    <property type="project" value="UniProtKB-ARBA"/>
</dbReference>
<organism evidence="4 5">
    <name type="scientific">Flexistipes sinusarabici</name>
    <dbReference type="NCBI Taxonomy" id="2352"/>
    <lineage>
        <taxon>Bacteria</taxon>
        <taxon>Pseudomonadati</taxon>
        <taxon>Deferribacterota</taxon>
        <taxon>Deferribacteres</taxon>
        <taxon>Deferribacterales</taxon>
        <taxon>Flexistipitaceae</taxon>
        <taxon>Flexistipes</taxon>
    </lineage>
</organism>
<dbReference type="Proteomes" id="UP000323337">
    <property type="component" value="Unassembled WGS sequence"/>
</dbReference>
<dbReference type="SUPFAM" id="SSF52096">
    <property type="entry name" value="ClpP/crotonase"/>
    <property type="match status" value="1"/>
</dbReference>
<evidence type="ECO:0000256" key="3">
    <source>
        <dbReference type="RuleBase" id="RU003707"/>
    </source>
</evidence>
<evidence type="ECO:0000256" key="2">
    <source>
        <dbReference type="ARBA" id="ARBA00023239"/>
    </source>
</evidence>
<dbReference type="PANTHER" id="PTHR11941">
    <property type="entry name" value="ENOYL-COA HYDRATASE-RELATED"/>
    <property type="match status" value="1"/>
</dbReference>
<evidence type="ECO:0000313" key="4">
    <source>
        <dbReference type="EMBL" id="TYB34729.1"/>
    </source>
</evidence>
<evidence type="ECO:0000313" key="5">
    <source>
        <dbReference type="Proteomes" id="UP000323337"/>
    </source>
</evidence>
<gene>
    <name evidence="4" type="ORF">FXF49_02080</name>
</gene>
<proteinExistence type="inferred from homology"/>
<accession>A0A5D0MT15</accession>
<dbReference type="InterPro" id="IPR014748">
    <property type="entry name" value="Enoyl-CoA_hydra_C"/>
</dbReference>
<dbReference type="AlphaFoldDB" id="A0A5D0MT15"/>
<dbReference type="FunFam" id="1.10.12.10:FF:000001">
    <property type="entry name" value="Probable enoyl-CoA hydratase, mitochondrial"/>
    <property type="match status" value="1"/>
</dbReference>
<sequence length="258" mass="27965">MSEYLKTEKKNNILYITIDRQKQLNAINRSIMDELTEIVGSANDSDVNAVVLTGAGEKAFVAGGDINEMKDKTASEAKEFAENSHKLIRAFRECPLPVIAAVNGYALGGGFEIALACDFIYASKNALFGFPEVKLGIIPGFGGTQLLSRVAGPNVAKELIFSGRFIKAEEAAALGIVNKVTEPEELIAETEKYIKEVAGRGPLAVSLAKQTIDKGFNLSLEEALTIEASAFSILFSTKDQKEGMKAFFEKRDPEFKGE</sequence>
<reference evidence="4 5" key="1">
    <citation type="submission" date="2019-08" db="EMBL/GenBank/DDBJ databases">
        <title>Genomic characterization of a novel candidate phylum (ARYD3) from a high temperature, high salinity tertiary oil reservoir in north central Oklahoma, USA.</title>
        <authorList>
            <person name="Youssef N.H."/>
            <person name="Yadav A."/>
            <person name="Elshahed M.S."/>
        </authorList>
    </citation>
    <scope>NUCLEOTIDE SEQUENCE [LARGE SCALE GENOMIC DNA]</scope>
    <source>
        <strain evidence="4">ARYD1</strain>
    </source>
</reference>
<protein>
    <submittedName>
        <fullName evidence="4">Enoyl-CoA hydratase/isomerase family protein</fullName>
    </submittedName>
</protein>
<name>A0A5D0MT15_FLESI</name>